<dbReference type="SUPFAM" id="SSF56436">
    <property type="entry name" value="C-type lectin-like"/>
    <property type="match status" value="1"/>
</dbReference>
<keyword evidence="1" id="KW-0812">Transmembrane</keyword>
<dbReference type="CDD" id="cd00037">
    <property type="entry name" value="CLECT"/>
    <property type="match status" value="1"/>
</dbReference>
<dbReference type="EnsemblMetazoa" id="G32468.3">
    <property type="protein sequence ID" value="G32468.3:cds"/>
    <property type="gene ID" value="G32468"/>
</dbReference>
<dbReference type="SMART" id="SM00034">
    <property type="entry name" value="CLECT"/>
    <property type="match status" value="1"/>
</dbReference>
<organism evidence="3 4">
    <name type="scientific">Magallana gigas</name>
    <name type="common">Pacific oyster</name>
    <name type="synonym">Crassostrea gigas</name>
    <dbReference type="NCBI Taxonomy" id="29159"/>
    <lineage>
        <taxon>Eukaryota</taxon>
        <taxon>Metazoa</taxon>
        <taxon>Spiralia</taxon>
        <taxon>Lophotrochozoa</taxon>
        <taxon>Mollusca</taxon>
        <taxon>Bivalvia</taxon>
        <taxon>Autobranchia</taxon>
        <taxon>Pteriomorphia</taxon>
        <taxon>Ostreida</taxon>
        <taxon>Ostreoidea</taxon>
        <taxon>Ostreidae</taxon>
        <taxon>Magallana</taxon>
    </lineage>
</organism>
<proteinExistence type="predicted"/>
<dbReference type="Proteomes" id="UP000005408">
    <property type="component" value="Unassembled WGS sequence"/>
</dbReference>
<evidence type="ECO:0000313" key="4">
    <source>
        <dbReference type="Proteomes" id="UP000005408"/>
    </source>
</evidence>
<dbReference type="InterPro" id="IPR016187">
    <property type="entry name" value="CTDL_fold"/>
</dbReference>
<name>A0A8W8MIF8_MAGGI</name>
<dbReference type="Pfam" id="PF00059">
    <property type="entry name" value="Lectin_C"/>
    <property type="match status" value="1"/>
</dbReference>
<keyword evidence="4" id="KW-1185">Reference proteome</keyword>
<evidence type="ECO:0000259" key="2">
    <source>
        <dbReference type="PROSITE" id="PS50041"/>
    </source>
</evidence>
<keyword evidence="1" id="KW-1133">Transmembrane helix</keyword>
<accession>A0A8W8MIF8</accession>
<dbReference type="PROSITE" id="PS50041">
    <property type="entry name" value="C_TYPE_LECTIN_2"/>
    <property type="match status" value="1"/>
</dbReference>
<dbReference type="InterPro" id="IPR016186">
    <property type="entry name" value="C-type_lectin-like/link_sf"/>
</dbReference>
<dbReference type="Gene3D" id="3.10.100.10">
    <property type="entry name" value="Mannose-Binding Protein A, subunit A"/>
    <property type="match status" value="1"/>
</dbReference>
<protein>
    <recommendedName>
        <fullName evidence="2">C-type lectin domain-containing protein</fullName>
    </recommendedName>
</protein>
<evidence type="ECO:0000256" key="1">
    <source>
        <dbReference type="SAM" id="Phobius"/>
    </source>
</evidence>
<feature type="transmembrane region" description="Helical" evidence="1">
    <location>
        <begin position="20"/>
        <end position="37"/>
    </location>
</feature>
<reference evidence="3" key="1">
    <citation type="submission" date="2022-08" db="UniProtKB">
        <authorList>
            <consortium name="EnsemblMetazoa"/>
        </authorList>
    </citation>
    <scope>IDENTIFICATION</scope>
    <source>
        <strain evidence="3">05x7-T-G4-1.051#20</strain>
    </source>
</reference>
<keyword evidence="1" id="KW-0472">Membrane</keyword>
<evidence type="ECO:0000313" key="3">
    <source>
        <dbReference type="EnsemblMetazoa" id="G32468.3:cds"/>
    </source>
</evidence>
<dbReference type="InterPro" id="IPR001304">
    <property type="entry name" value="C-type_lectin-like"/>
</dbReference>
<sequence length="173" mass="19856">MLYCCRDKQVYLYQGHLARFNMTGLYAVLGLVAFILIDTSSARSKYRIVEYNSRVTSWKDARDACRRTRGWDLAKIENRQENEALKYLLATECNNGGDGWFIGGRSENGVWKWADNSDMLFDDFPPVRSSINGARPTSTVINYAVIFKGDYQWGYVAPRPTPRMGYVCENMNC</sequence>
<feature type="domain" description="C-type lectin" evidence="2">
    <location>
        <begin position="46"/>
        <end position="153"/>
    </location>
</feature>
<dbReference type="AlphaFoldDB" id="A0A8W8MIF8"/>